<evidence type="ECO:0000259" key="2">
    <source>
        <dbReference type="PROSITE" id="PS51650"/>
    </source>
</evidence>
<dbReference type="PANTHER" id="PTHR23317">
    <property type="entry name" value="DEDICATOR OF CYTOKINESIS DOCK"/>
    <property type="match status" value="1"/>
</dbReference>
<sequence length="206" mass="23819">MNNQIYCVTSSCIPIRPYDKENQKIAVEVEEFVPEVTKYCYPFTTYRNHLYVYPLHLKYDSQKSFAKARNIAVKIEFRELDEPEAPALKCIYGKPGGPVFTTNAYAVVLHHNQCPEFYDEIKIELPLHLHQKHHLLFTFFHVSCDINSKGSSKKHDSAETPARRLCQPPHLFGPLPFPCSYSGRSFSSMRGLCSRRIFPPLQLRPL</sequence>
<feature type="domain" description="C2 DOCK-type" evidence="2">
    <location>
        <begin position="47"/>
        <end position="206"/>
    </location>
</feature>
<name>A0ABN9L588_9NEOB</name>
<keyword evidence="4" id="KW-1185">Reference proteome</keyword>
<dbReference type="InterPro" id="IPR026791">
    <property type="entry name" value="DOCK"/>
</dbReference>
<reference evidence="3" key="1">
    <citation type="submission" date="2023-07" db="EMBL/GenBank/DDBJ databases">
        <authorList>
            <person name="Stuckert A."/>
        </authorList>
    </citation>
    <scope>NUCLEOTIDE SEQUENCE</scope>
</reference>
<accession>A0ABN9L588</accession>
<dbReference type="EMBL" id="CAUEEQ010007963">
    <property type="protein sequence ID" value="CAJ0931690.1"/>
    <property type="molecule type" value="Genomic_DNA"/>
</dbReference>
<dbReference type="Proteomes" id="UP001176940">
    <property type="component" value="Unassembled WGS sequence"/>
</dbReference>
<dbReference type="Pfam" id="PF14429">
    <property type="entry name" value="DOCK-C2"/>
    <property type="match status" value="1"/>
</dbReference>
<comment type="similarity">
    <text evidence="1">Belongs to the DOCK family.</text>
</comment>
<dbReference type="PROSITE" id="PS51650">
    <property type="entry name" value="C2_DOCK"/>
    <property type="match status" value="1"/>
</dbReference>
<proteinExistence type="inferred from homology"/>
<evidence type="ECO:0000256" key="1">
    <source>
        <dbReference type="PROSITE-ProRule" id="PRU00983"/>
    </source>
</evidence>
<protein>
    <recommendedName>
        <fullName evidence="2">C2 DOCK-type domain-containing protein</fullName>
    </recommendedName>
</protein>
<organism evidence="3 4">
    <name type="scientific">Ranitomeya imitator</name>
    <name type="common">mimic poison frog</name>
    <dbReference type="NCBI Taxonomy" id="111125"/>
    <lineage>
        <taxon>Eukaryota</taxon>
        <taxon>Metazoa</taxon>
        <taxon>Chordata</taxon>
        <taxon>Craniata</taxon>
        <taxon>Vertebrata</taxon>
        <taxon>Euteleostomi</taxon>
        <taxon>Amphibia</taxon>
        <taxon>Batrachia</taxon>
        <taxon>Anura</taxon>
        <taxon>Neobatrachia</taxon>
        <taxon>Hyloidea</taxon>
        <taxon>Dendrobatidae</taxon>
        <taxon>Dendrobatinae</taxon>
        <taxon>Ranitomeya</taxon>
    </lineage>
</organism>
<dbReference type="InterPro" id="IPR035892">
    <property type="entry name" value="C2_domain_sf"/>
</dbReference>
<comment type="caution">
    <text evidence="3">The sequence shown here is derived from an EMBL/GenBank/DDBJ whole genome shotgun (WGS) entry which is preliminary data.</text>
</comment>
<gene>
    <name evidence="3" type="ORF">RIMI_LOCUS4827197</name>
</gene>
<dbReference type="InterPro" id="IPR027007">
    <property type="entry name" value="C2_DOCK-type_domain"/>
</dbReference>
<dbReference type="PANTHER" id="PTHR23317:SF81">
    <property type="entry name" value="DEDICATOR OF CYTOKINESIS PROTEIN 11"/>
    <property type="match status" value="1"/>
</dbReference>
<dbReference type="Gene3D" id="2.60.40.150">
    <property type="entry name" value="C2 domain"/>
    <property type="match status" value="1"/>
</dbReference>
<evidence type="ECO:0000313" key="4">
    <source>
        <dbReference type="Proteomes" id="UP001176940"/>
    </source>
</evidence>
<evidence type="ECO:0000313" key="3">
    <source>
        <dbReference type="EMBL" id="CAJ0931690.1"/>
    </source>
</evidence>